<evidence type="ECO:0000256" key="2">
    <source>
        <dbReference type="ARBA" id="ARBA00023125"/>
    </source>
</evidence>
<keyword evidence="1" id="KW-0805">Transcription regulation</keyword>
<evidence type="ECO:0000256" key="4">
    <source>
        <dbReference type="PROSITE-ProRule" id="PRU00335"/>
    </source>
</evidence>
<keyword evidence="2 4" id="KW-0238">DNA-binding</keyword>
<dbReference type="Gene3D" id="1.10.357.10">
    <property type="entry name" value="Tetracycline Repressor, domain 2"/>
    <property type="match status" value="1"/>
</dbReference>
<dbReference type="AlphaFoldDB" id="A0A918NU31"/>
<dbReference type="Proteomes" id="UP000619244">
    <property type="component" value="Unassembled WGS sequence"/>
</dbReference>
<proteinExistence type="predicted"/>
<dbReference type="PROSITE" id="PS50977">
    <property type="entry name" value="HTH_TETR_2"/>
    <property type="match status" value="1"/>
</dbReference>
<reference evidence="7" key="1">
    <citation type="journal article" date="2014" name="Int. J. Syst. Evol. Microbiol.">
        <title>Complete genome sequence of Corynebacterium casei LMG S-19264T (=DSM 44701T), isolated from a smear-ripened cheese.</title>
        <authorList>
            <consortium name="US DOE Joint Genome Institute (JGI-PGF)"/>
            <person name="Walter F."/>
            <person name="Albersmeier A."/>
            <person name="Kalinowski J."/>
            <person name="Ruckert C."/>
        </authorList>
    </citation>
    <scope>NUCLEOTIDE SEQUENCE</scope>
    <source>
        <strain evidence="7">JCM 4790</strain>
    </source>
</reference>
<dbReference type="GO" id="GO:0000976">
    <property type="term" value="F:transcription cis-regulatory region binding"/>
    <property type="evidence" value="ECO:0007669"/>
    <property type="project" value="TreeGrafter"/>
</dbReference>
<dbReference type="PRINTS" id="PR00455">
    <property type="entry name" value="HTHTETR"/>
</dbReference>
<dbReference type="PANTHER" id="PTHR30055:SF234">
    <property type="entry name" value="HTH-TYPE TRANSCRIPTIONAL REGULATOR BETI"/>
    <property type="match status" value="1"/>
</dbReference>
<feature type="domain" description="HTH tetR-type" evidence="6">
    <location>
        <begin position="82"/>
        <end position="141"/>
    </location>
</feature>
<dbReference type="GO" id="GO:0003700">
    <property type="term" value="F:DNA-binding transcription factor activity"/>
    <property type="evidence" value="ECO:0007669"/>
    <property type="project" value="TreeGrafter"/>
</dbReference>
<dbReference type="EMBL" id="BMVU01000036">
    <property type="protein sequence ID" value="GGX96569.1"/>
    <property type="molecule type" value="Genomic_DNA"/>
</dbReference>
<protein>
    <recommendedName>
        <fullName evidence="6">HTH tetR-type domain-containing protein</fullName>
    </recommendedName>
</protein>
<dbReference type="PANTHER" id="PTHR30055">
    <property type="entry name" value="HTH-TYPE TRANSCRIPTIONAL REGULATOR RUTR"/>
    <property type="match status" value="1"/>
</dbReference>
<dbReference type="InterPro" id="IPR036271">
    <property type="entry name" value="Tet_transcr_reg_TetR-rel_C_sf"/>
</dbReference>
<accession>A0A918NU31</accession>
<name>A0A918NU31_9ACTN</name>
<sequence length="258" mass="27855">MHAHQDLTGPRLGDGHVVDLQDLGRSVAVVAGGQHGGTSGERHTVEPQRISGATANRRAGGQVRGTAVEPSQQATPLRADAERNRAKIVAAARAVFSEAGTDVPAGRVARRAGVGLATLYRRFPTREDLVNAAFADQHAECRRMLEHVERHPDPWRALRHALARLCEDQVHDKGFTARVLTDRSGENLERFRDEIGRIDALIGRAHTAGTLRRDVGRAEFCLLVAGNAGVIAAAGPAPRAASRRYVDMVLRSFTAPSR</sequence>
<dbReference type="SUPFAM" id="SSF46689">
    <property type="entry name" value="Homeodomain-like"/>
    <property type="match status" value="1"/>
</dbReference>
<evidence type="ECO:0000256" key="5">
    <source>
        <dbReference type="SAM" id="MobiDB-lite"/>
    </source>
</evidence>
<gene>
    <name evidence="7" type="ORF">GCM10010358_57990</name>
</gene>
<organism evidence="7 8">
    <name type="scientific">Streptomyces minutiscleroticus</name>
    <dbReference type="NCBI Taxonomy" id="68238"/>
    <lineage>
        <taxon>Bacteria</taxon>
        <taxon>Bacillati</taxon>
        <taxon>Actinomycetota</taxon>
        <taxon>Actinomycetes</taxon>
        <taxon>Kitasatosporales</taxon>
        <taxon>Streptomycetaceae</taxon>
        <taxon>Streptomyces</taxon>
    </lineage>
</organism>
<dbReference type="Pfam" id="PF00440">
    <property type="entry name" value="TetR_N"/>
    <property type="match status" value="1"/>
</dbReference>
<dbReference type="InterPro" id="IPR001647">
    <property type="entry name" value="HTH_TetR"/>
</dbReference>
<evidence type="ECO:0000256" key="1">
    <source>
        <dbReference type="ARBA" id="ARBA00023015"/>
    </source>
</evidence>
<dbReference type="InterPro" id="IPR009057">
    <property type="entry name" value="Homeodomain-like_sf"/>
</dbReference>
<comment type="caution">
    <text evidence="7">The sequence shown here is derived from an EMBL/GenBank/DDBJ whole genome shotgun (WGS) entry which is preliminary data.</text>
</comment>
<evidence type="ECO:0000259" key="6">
    <source>
        <dbReference type="PROSITE" id="PS50977"/>
    </source>
</evidence>
<feature type="region of interest" description="Disordered" evidence="5">
    <location>
        <begin position="57"/>
        <end position="79"/>
    </location>
</feature>
<evidence type="ECO:0000256" key="3">
    <source>
        <dbReference type="ARBA" id="ARBA00023163"/>
    </source>
</evidence>
<dbReference type="SUPFAM" id="SSF48498">
    <property type="entry name" value="Tetracyclin repressor-like, C-terminal domain"/>
    <property type="match status" value="1"/>
</dbReference>
<reference evidence="7" key="2">
    <citation type="submission" date="2020-09" db="EMBL/GenBank/DDBJ databases">
        <authorList>
            <person name="Sun Q."/>
            <person name="Ohkuma M."/>
        </authorList>
    </citation>
    <scope>NUCLEOTIDE SEQUENCE</scope>
    <source>
        <strain evidence="7">JCM 4790</strain>
    </source>
</reference>
<keyword evidence="3" id="KW-0804">Transcription</keyword>
<dbReference type="InterPro" id="IPR050109">
    <property type="entry name" value="HTH-type_TetR-like_transc_reg"/>
</dbReference>
<evidence type="ECO:0000313" key="7">
    <source>
        <dbReference type="EMBL" id="GGX96569.1"/>
    </source>
</evidence>
<evidence type="ECO:0000313" key="8">
    <source>
        <dbReference type="Proteomes" id="UP000619244"/>
    </source>
</evidence>
<feature type="DNA-binding region" description="H-T-H motif" evidence="4">
    <location>
        <begin position="104"/>
        <end position="123"/>
    </location>
</feature>
<keyword evidence="8" id="KW-1185">Reference proteome</keyword>